<reference evidence="2" key="1">
    <citation type="submission" date="2014-09" db="EMBL/GenBank/DDBJ databases">
        <authorList>
            <person name="Magalhaes I.L.F."/>
            <person name="Oliveira U."/>
            <person name="Santos F.R."/>
            <person name="Vidigal T.H.D.A."/>
            <person name="Brescovit A.D."/>
            <person name="Santos A.J."/>
        </authorList>
    </citation>
    <scope>NUCLEOTIDE SEQUENCE</scope>
    <source>
        <tissue evidence="2">Shoot tissue taken approximately 20 cm above the soil surface</tissue>
    </source>
</reference>
<reference evidence="2" key="2">
    <citation type="journal article" date="2015" name="Data Brief">
        <title>Shoot transcriptome of the giant reed, Arundo donax.</title>
        <authorList>
            <person name="Barrero R.A."/>
            <person name="Guerrero F.D."/>
            <person name="Moolhuijzen P."/>
            <person name="Goolsby J.A."/>
            <person name="Tidwell J."/>
            <person name="Bellgard S.E."/>
            <person name="Bellgard M.I."/>
        </authorList>
    </citation>
    <scope>NUCLEOTIDE SEQUENCE</scope>
    <source>
        <tissue evidence="2">Shoot tissue taken approximately 20 cm above the soil surface</tissue>
    </source>
</reference>
<dbReference type="AlphaFoldDB" id="A0A0A9BVK4"/>
<evidence type="ECO:0000256" key="1">
    <source>
        <dbReference type="SAM" id="MobiDB-lite"/>
    </source>
</evidence>
<name>A0A0A9BVK4_ARUDO</name>
<organism evidence="2">
    <name type="scientific">Arundo donax</name>
    <name type="common">Giant reed</name>
    <name type="synonym">Donax arundinaceus</name>
    <dbReference type="NCBI Taxonomy" id="35708"/>
    <lineage>
        <taxon>Eukaryota</taxon>
        <taxon>Viridiplantae</taxon>
        <taxon>Streptophyta</taxon>
        <taxon>Embryophyta</taxon>
        <taxon>Tracheophyta</taxon>
        <taxon>Spermatophyta</taxon>
        <taxon>Magnoliopsida</taxon>
        <taxon>Liliopsida</taxon>
        <taxon>Poales</taxon>
        <taxon>Poaceae</taxon>
        <taxon>PACMAD clade</taxon>
        <taxon>Arundinoideae</taxon>
        <taxon>Arundineae</taxon>
        <taxon>Arundo</taxon>
    </lineage>
</organism>
<feature type="compositionally biased region" description="Basic residues" evidence="1">
    <location>
        <begin position="1"/>
        <end position="11"/>
    </location>
</feature>
<protein>
    <submittedName>
        <fullName evidence="2">Uncharacterized protein</fullName>
    </submittedName>
</protein>
<sequence length="24" mass="2838">MKQFHGQRGKRSSLPLLKVETKLR</sequence>
<accession>A0A0A9BVK4</accession>
<dbReference type="EMBL" id="GBRH01231667">
    <property type="protein sequence ID" value="JAD66228.1"/>
    <property type="molecule type" value="Transcribed_RNA"/>
</dbReference>
<evidence type="ECO:0000313" key="2">
    <source>
        <dbReference type="EMBL" id="JAD66228.1"/>
    </source>
</evidence>
<feature type="region of interest" description="Disordered" evidence="1">
    <location>
        <begin position="1"/>
        <end position="24"/>
    </location>
</feature>
<proteinExistence type="predicted"/>